<keyword evidence="8" id="KW-1185">Reference proteome</keyword>
<feature type="transmembrane region" description="Helical" evidence="6">
    <location>
        <begin position="70"/>
        <end position="96"/>
    </location>
</feature>
<keyword evidence="4 6" id="KW-1133">Transmembrane helix</keyword>
<evidence type="ECO:0000313" key="7">
    <source>
        <dbReference type="EMBL" id="GAV84335.1"/>
    </source>
</evidence>
<evidence type="ECO:0000256" key="5">
    <source>
        <dbReference type="ARBA" id="ARBA00023136"/>
    </source>
</evidence>
<feature type="transmembrane region" description="Helical" evidence="6">
    <location>
        <begin position="235"/>
        <end position="256"/>
    </location>
</feature>
<dbReference type="InterPro" id="IPR018503">
    <property type="entry name" value="Tetraspanin_CS"/>
</dbReference>
<dbReference type="InterPro" id="IPR044991">
    <property type="entry name" value="TET_plant"/>
</dbReference>
<evidence type="ECO:0000313" key="8">
    <source>
        <dbReference type="Proteomes" id="UP000187406"/>
    </source>
</evidence>
<proteinExistence type="inferred from homology"/>
<dbReference type="AlphaFoldDB" id="A0A1Q3CVZ4"/>
<comment type="caution">
    <text evidence="7">The sequence shown here is derived from an EMBL/GenBank/DDBJ whole genome shotgun (WGS) entry which is preliminary data.</text>
</comment>
<dbReference type="Pfam" id="PF00335">
    <property type="entry name" value="Tetraspanin"/>
    <property type="match status" value="1"/>
</dbReference>
<comment type="similarity">
    <text evidence="2">Belongs to the tetraspanin (TM4SF) family.</text>
</comment>
<name>A0A1Q3CVZ4_CEPFO</name>
<dbReference type="STRING" id="3775.A0A1Q3CVZ4"/>
<accession>A0A1Q3CVZ4</accession>
<keyword evidence="5 6" id="KW-0472">Membrane</keyword>
<dbReference type="GO" id="GO:0016020">
    <property type="term" value="C:membrane"/>
    <property type="evidence" value="ECO:0007669"/>
    <property type="project" value="UniProtKB-SubCell"/>
</dbReference>
<comment type="subcellular location">
    <subcellularLocation>
        <location evidence="1">Membrane</location>
        <topology evidence="1">Multi-pass membrane protein</topology>
    </subcellularLocation>
</comment>
<keyword evidence="3 6" id="KW-0812">Transmembrane</keyword>
<dbReference type="Proteomes" id="UP000187406">
    <property type="component" value="Unassembled WGS sequence"/>
</dbReference>
<dbReference type="OrthoDB" id="672773at2759"/>
<evidence type="ECO:0000256" key="3">
    <source>
        <dbReference type="ARBA" id="ARBA00022692"/>
    </source>
</evidence>
<sequence length="272" mass="30548">MVRISNGVFVFFNCLTLLLGLATVVWSAYIHVHGGTECQKVAQNPLMITGLFLFIVSVMGLIGSCCRSNLVLFMYLVVMFVLIVGMIGFTLFVFVVTNAGAGKVMSGKGFKEYRLGDYSNWLRNHFVNGKKWDQIRSCLIDAQVCKSLAKDVVDPSVEAFYKKSLSPIQSGCCKPPTDCGLEYKNTSIWIAPQSGPAVIDSDCTTWSNNKEKLCYYCNSCKGGVLANIRNEWRHLAIFNIIVILVIIFVYSTGCCVRRNNREDQYQRYKHHP</sequence>
<dbReference type="InterPro" id="IPR018499">
    <property type="entry name" value="Tetraspanin/Peripherin"/>
</dbReference>
<dbReference type="PANTHER" id="PTHR32191">
    <property type="entry name" value="TETRASPANIN-8-RELATED"/>
    <property type="match status" value="1"/>
</dbReference>
<dbReference type="PROSITE" id="PS00421">
    <property type="entry name" value="TM4_1"/>
    <property type="match status" value="1"/>
</dbReference>
<dbReference type="GO" id="GO:0009734">
    <property type="term" value="P:auxin-activated signaling pathway"/>
    <property type="evidence" value="ECO:0007669"/>
    <property type="project" value="InterPro"/>
</dbReference>
<evidence type="ECO:0000256" key="6">
    <source>
        <dbReference type="SAM" id="Phobius"/>
    </source>
</evidence>
<gene>
    <name evidence="7" type="ORF">CFOL_v3_27779</name>
</gene>
<feature type="transmembrane region" description="Helical" evidence="6">
    <location>
        <begin position="41"/>
        <end position="63"/>
    </location>
</feature>
<feature type="transmembrane region" description="Helical" evidence="6">
    <location>
        <begin position="7"/>
        <end position="29"/>
    </location>
</feature>
<evidence type="ECO:0000256" key="4">
    <source>
        <dbReference type="ARBA" id="ARBA00022989"/>
    </source>
</evidence>
<dbReference type="EMBL" id="BDDD01003178">
    <property type="protein sequence ID" value="GAV84335.1"/>
    <property type="molecule type" value="Genomic_DNA"/>
</dbReference>
<evidence type="ECO:0000256" key="1">
    <source>
        <dbReference type="ARBA" id="ARBA00004141"/>
    </source>
</evidence>
<organism evidence="7 8">
    <name type="scientific">Cephalotus follicularis</name>
    <name type="common">Albany pitcher plant</name>
    <dbReference type="NCBI Taxonomy" id="3775"/>
    <lineage>
        <taxon>Eukaryota</taxon>
        <taxon>Viridiplantae</taxon>
        <taxon>Streptophyta</taxon>
        <taxon>Embryophyta</taxon>
        <taxon>Tracheophyta</taxon>
        <taxon>Spermatophyta</taxon>
        <taxon>Magnoliopsida</taxon>
        <taxon>eudicotyledons</taxon>
        <taxon>Gunneridae</taxon>
        <taxon>Pentapetalae</taxon>
        <taxon>rosids</taxon>
        <taxon>fabids</taxon>
        <taxon>Oxalidales</taxon>
        <taxon>Cephalotaceae</taxon>
        <taxon>Cephalotus</taxon>
    </lineage>
</organism>
<dbReference type="FunCoup" id="A0A1Q3CVZ4">
    <property type="interactions" value="52"/>
</dbReference>
<dbReference type="InParanoid" id="A0A1Q3CVZ4"/>
<reference evidence="8" key="1">
    <citation type="submission" date="2016-04" db="EMBL/GenBank/DDBJ databases">
        <title>Cephalotus genome sequencing.</title>
        <authorList>
            <person name="Fukushima K."/>
            <person name="Hasebe M."/>
            <person name="Fang X."/>
        </authorList>
    </citation>
    <scope>NUCLEOTIDE SEQUENCE [LARGE SCALE GENOMIC DNA]</scope>
    <source>
        <strain evidence="8">cv. St1</strain>
    </source>
</reference>
<protein>
    <submittedName>
        <fullName evidence="7">Tetraspannin domain-containing protein</fullName>
    </submittedName>
</protein>
<evidence type="ECO:0000256" key="2">
    <source>
        <dbReference type="ARBA" id="ARBA00006840"/>
    </source>
</evidence>